<sequence length="108" mass="12148">MEMCPGEAPPCPGDISRSSAAFLQEPRWWSSTHTHTHTHTSSAAAGKARRGLRLLGCYRFSFVMGNKNKNSSQAGKIPAFVIPHLPLYLLERLSFPRRGECYSTWERL</sequence>
<accession>A0ABV0YQG6</accession>
<reference evidence="1 2" key="1">
    <citation type="submission" date="2021-06" db="EMBL/GenBank/DDBJ databases">
        <authorList>
            <person name="Palmer J.M."/>
        </authorList>
    </citation>
    <scope>NUCLEOTIDE SEQUENCE [LARGE SCALE GENOMIC DNA]</scope>
    <source>
        <strain evidence="1 2">AS_MEX2019</strain>
        <tissue evidence="1">Muscle</tissue>
    </source>
</reference>
<protein>
    <submittedName>
        <fullName evidence="1">Uncharacterized protein</fullName>
    </submittedName>
</protein>
<keyword evidence="2" id="KW-1185">Reference proteome</keyword>
<proteinExistence type="predicted"/>
<evidence type="ECO:0000313" key="1">
    <source>
        <dbReference type="EMBL" id="MEQ2296109.1"/>
    </source>
</evidence>
<organism evidence="1 2">
    <name type="scientific">Ameca splendens</name>
    <dbReference type="NCBI Taxonomy" id="208324"/>
    <lineage>
        <taxon>Eukaryota</taxon>
        <taxon>Metazoa</taxon>
        <taxon>Chordata</taxon>
        <taxon>Craniata</taxon>
        <taxon>Vertebrata</taxon>
        <taxon>Euteleostomi</taxon>
        <taxon>Actinopterygii</taxon>
        <taxon>Neopterygii</taxon>
        <taxon>Teleostei</taxon>
        <taxon>Neoteleostei</taxon>
        <taxon>Acanthomorphata</taxon>
        <taxon>Ovalentaria</taxon>
        <taxon>Atherinomorphae</taxon>
        <taxon>Cyprinodontiformes</taxon>
        <taxon>Goodeidae</taxon>
        <taxon>Ameca</taxon>
    </lineage>
</organism>
<dbReference type="EMBL" id="JAHRIP010039490">
    <property type="protein sequence ID" value="MEQ2296109.1"/>
    <property type="molecule type" value="Genomic_DNA"/>
</dbReference>
<name>A0ABV0YQG6_9TELE</name>
<gene>
    <name evidence="1" type="ORF">AMECASPLE_021588</name>
</gene>
<comment type="caution">
    <text evidence="1">The sequence shown here is derived from an EMBL/GenBank/DDBJ whole genome shotgun (WGS) entry which is preliminary data.</text>
</comment>
<evidence type="ECO:0000313" key="2">
    <source>
        <dbReference type="Proteomes" id="UP001469553"/>
    </source>
</evidence>
<dbReference type="Proteomes" id="UP001469553">
    <property type="component" value="Unassembled WGS sequence"/>
</dbReference>